<accession>A0A0A9BIH4</accession>
<organism evidence="1">
    <name type="scientific">Arundo donax</name>
    <name type="common">Giant reed</name>
    <name type="synonym">Donax arundinaceus</name>
    <dbReference type="NCBI Taxonomy" id="35708"/>
    <lineage>
        <taxon>Eukaryota</taxon>
        <taxon>Viridiplantae</taxon>
        <taxon>Streptophyta</taxon>
        <taxon>Embryophyta</taxon>
        <taxon>Tracheophyta</taxon>
        <taxon>Spermatophyta</taxon>
        <taxon>Magnoliopsida</taxon>
        <taxon>Liliopsida</taxon>
        <taxon>Poales</taxon>
        <taxon>Poaceae</taxon>
        <taxon>PACMAD clade</taxon>
        <taxon>Arundinoideae</taxon>
        <taxon>Arundineae</taxon>
        <taxon>Arundo</taxon>
    </lineage>
</organism>
<protein>
    <submittedName>
        <fullName evidence="1">Uncharacterized protein</fullName>
    </submittedName>
</protein>
<sequence length="34" mass="3763">MDNLIFSLVLASQCHINRLHLLSLTNNPVMGLGK</sequence>
<dbReference type="AlphaFoldDB" id="A0A0A9BIH4"/>
<reference evidence="1" key="2">
    <citation type="journal article" date="2015" name="Data Brief">
        <title>Shoot transcriptome of the giant reed, Arundo donax.</title>
        <authorList>
            <person name="Barrero R.A."/>
            <person name="Guerrero F.D."/>
            <person name="Moolhuijzen P."/>
            <person name="Goolsby J.A."/>
            <person name="Tidwell J."/>
            <person name="Bellgard S.E."/>
            <person name="Bellgard M.I."/>
        </authorList>
    </citation>
    <scope>NUCLEOTIDE SEQUENCE</scope>
    <source>
        <tissue evidence="1">Shoot tissue taken approximately 20 cm above the soil surface</tissue>
    </source>
</reference>
<name>A0A0A9BIH4_ARUDO</name>
<proteinExistence type="predicted"/>
<evidence type="ECO:0000313" key="1">
    <source>
        <dbReference type="EMBL" id="JAD63779.1"/>
    </source>
</evidence>
<reference evidence="1" key="1">
    <citation type="submission" date="2014-09" db="EMBL/GenBank/DDBJ databases">
        <authorList>
            <person name="Magalhaes I.L.F."/>
            <person name="Oliveira U."/>
            <person name="Santos F.R."/>
            <person name="Vidigal T.H.D.A."/>
            <person name="Brescovit A.D."/>
            <person name="Santos A.J."/>
        </authorList>
    </citation>
    <scope>NUCLEOTIDE SEQUENCE</scope>
    <source>
        <tissue evidence="1">Shoot tissue taken approximately 20 cm above the soil surface</tissue>
    </source>
</reference>
<dbReference type="EMBL" id="GBRH01234116">
    <property type="protein sequence ID" value="JAD63779.1"/>
    <property type="molecule type" value="Transcribed_RNA"/>
</dbReference>